<accession>A0A1X6YVP5</accession>
<dbReference type="OrthoDB" id="9816569at2"/>
<dbReference type="Pfam" id="PF25917">
    <property type="entry name" value="BSH_RND"/>
    <property type="match status" value="1"/>
</dbReference>
<feature type="domain" description="Multidrug resistance protein MdtA-like beta-barrel" evidence="8">
    <location>
        <begin position="208"/>
        <end position="292"/>
    </location>
</feature>
<keyword evidence="11" id="KW-1185">Reference proteome</keyword>
<organism evidence="10 11">
    <name type="scientific">Roseivivax jejudonensis</name>
    <dbReference type="NCBI Taxonomy" id="1529041"/>
    <lineage>
        <taxon>Bacteria</taxon>
        <taxon>Pseudomonadati</taxon>
        <taxon>Pseudomonadota</taxon>
        <taxon>Alphaproteobacteria</taxon>
        <taxon>Rhodobacterales</taxon>
        <taxon>Roseobacteraceae</taxon>
        <taxon>Roseivivax</taxon>
    </lineage>
</organism>
<evidence type="ECO:0000313" key="10">
    <source>
        <dbReference type="EMBL" id="SLN32166.1"/>
    </source>
</evidence>
<evidence type="ECO:0000259" key="7">
    <source>
        <dbReference type="Pfam" id="PF25917"/>
    </source>
</evidence>
<sequence length="424" mass="44858">MRIRITAVLATALTAACLWPADGVAQQGGDRPPPTVEVVEVNRLDVTLTSTLPGRVRAYETAEVRPQVAGIIVERTFDEGGRVEAGDVLYRIDAATYEAALAEARAGVSQAAAQLRAARREADRLEELQSRNVASQQALDDAVAGRDGAEAALELAEAQARRAEIELDRTNIRARLTGEIGLSQTSPGALVSTGQADPLTTIRNIERVYVDVTQSAAELLRWRRGQALLALDDTETQVKLRLADGEEFEETGTLAGAEPYVNEQTGVVVLRLVFDNPDKLLLPGMYVEVEMPTATAEDVIAVPQEGVTRDRRGTPQSLVVTAENVVEQRSLTILRNNGSDWIVSEGLDDGDRVIVAGFQGAAPGATVNPQPRSEADDDEATPTSSEPGSASAADAQADAEGQAAGAAAAAEARSTEAGNETETN</sequence>
<dbReference type="AlphaFoldDB" id="A0A1X6YVP5"/>
<dbReference type="InterPro" id="IPR058626">
    <property type="entry name" value="MdtA-like_b-barrel"/>
</dbReference>
<evidence type="ECO:0000313" key="11">
    <source>
        <dbReference type="Proteomes" id="UP000193570"/>
    </source>
</evidence>
<feature type="signal peptide" evidence="5">
    <location>
        <begin position="1"/>
        <end position="21"/>
    </location>
</feature>
<dbReference type="PANTHER" id="PTHR30158:SF3">
    <property type="entry name" value="MULTIDRUG EFFLUX PUMP SUBUNIT ACRA-RELATED"/>
    <property type="match status" value="1"/>
</dbReference>
<protein>
    <submittedName>
        <fullName evidence="10">Putative efflux pump periplasmic linker TtgA</fullName>
    </submittedName>
</protein>
<comment type="similarity">
    <text evidence="2">Belongs to the membrane fusion protein (MFP) (TC 8.A.1) family.</text>
</comment>
<feature type="domain" description="Multidrug resistance protein MdtA-like barrel-sandwich hybrid" evidence="7">
    <location>
        <begin position="60"/>
        <end position="202"/>
    </location>
</feature>
<evidence type="ECO:0000256" key="3">
    <source>
        <dbReference type="SAM" id="Coils"/>
    </source>
</evidence>
<dbReference type="Pfam" id="PF25967">
    <property type="entry name" value="RND-MFP_C"/>
    <property type="match status" value="1"/>
</dbReference>
<dbReference type="Gene3D" id="2.40.30.170">
    <property type="match status" value="1"/>
</dbReference>
<dbReference type="Gene3D" id="2.40.50.100">
    <property type="match status" value="1"/>
</dbReference>
<proteinExistence type="inferred from homology"/>
<feature type="domain" description="Multidrug resistance protein MdtA-like alpha-helical hairpin" evidence="6">
    <location>
        <begin position="101"/>
        <end position="170"/>
    </location>
</feature>
<dbReference type="InterPro" id="IPR058625">
    <property type="entry name" value="MdtA-like_BSH"/>
</dbReference>
<dbReference type="Proteomes" id="UP000193570">
    <property type="component" value="Unassembled WGS sequence"/>
</dbReference>
<dbReference type="InterPro" id="IPR058627">
    <property type="entry name" value="MdtA-like_C"/>
</dbReference>
<keyword evidence="5" id="KW-0732">Signal</keyword>
<keyword evidence="3" id="KW-0175">Coiled coil</keyword>
<feature type="chain" id="PRO_5012146133" evidence="5">
    <location>
        <begin position="22"/>
        <end position="424"/>
    </location>
</feature>
<feature type="coiled-coil region" evidence="3">
    <location>
        <begin position="101"/>
        <end position="175"/>
    </location>
</feature>
<dbReference type="Pfam" id="PF25876">
    <property type="entry name" value="HH_MFP_RND"/>
    <property type="match status" value="1"/>
</dbReference>
<feature type="compositionally biased region" description="Low complexity" evidence="4">
    <location>
        <begin position="389"/>
        <end position="412"/>
    </location>
</feature>
<dbReference type="Gene3D" id="1.10.287.470">
    <property type="entry name" value="Helix hairpin bin"/>
    <property type="match status" value="1"/>
</dbReference>
<evidence type="ECO:0000256" key="1">
    <source>
        <dbReference type="ARBA" id="ARBA00004196"/>
    </source>
</evidence>
<dbReference type="EMBL" id="FWFK01000002">
    <property type="protein sequence ID" value="SLN32166.1"/>
    <property type="molecule type" value="Genomic_DNA"/>
</dbReference>
<evidence type="ECO:0000259" key="9">
    <source>
        <dbReference type="Pfam" id="PF25967"/>
    </source>
</evidence>
<dbReference type="InterPro" id="IPR006143">
    <property type="entry name" value="RND_pump_MFP"/>
</dbReference>
<dbReference type="Gene3D" id="2.40.420.20">
    <property type="match status" value="1"/>
</dbReference>
<name>A0A1X6YVP5_9RHOB</name>
<dbReference type="RefSeq" id="WP_085791195.1">
    <property type="nucleotide sequence ID" value="NZ_FWFK01000002.1"/>
</dbReference>
<dbReference type="PROSITE" id="PS51257">
    <property type="entry name" value="PROKAR_LIPOPROTEIN"/>
    <property type="match status" value="1"/>
</dbReference>
<evidence type="ECO:0000256" key="5">
    <source>
        <dbReference type="SAM" id="SignalP"/>
    </source>
</evidence>
<dbReference type="GO" id="GO:0046677">
    <property type="term" value="P:response to antibiotic"/>
    <property type="evidence" value="ECO:0007669"/>
    <property type="project" value="TreeGrafter"/>
</dbReference>
<dbReference type="PANTHER" id="PTHR30158">
    <property type="entry name" value="ACRA/E-RELATED COMPONENT OF DRUG EFFLUX TRANSPORTER"/>
    <property type="match status" value="1"/>
</dbReference>
<dbReference type="InterPro" id="IPR058624">
    <property type="entry name" value="MdtA-like_HH"/>
</dbReference>
<evidence type="ECO:0000259" key="8">
    <source>
        <dbReference type="Pfam" id="PF25944"/>
    </source>
</evidence>
<evidence type="ECO:0000256" key="4">
    <source>
        <dbReference type="SAM" id="MobiDB-lite"/>
    </source>
</evidence>
<reference evidence="10 11" key="1">
    <citation type="submission" date="2017-03" db="EMBL/GenBank/DDBJ databases">
        <authorList>
            <person name="Afonso C.L."/>
            <person name="Miller P.J."/>
            <person name="Scott M.A."/>
            <person name="Spackman E."/>
            <person name="Goraichik I."/>
            <person name="Dimitrov K.M."/>
            <person name="Suarez D.L."/>
            <person name="Swayne D.E."/>
        </authorList>
    </citation>
    <scope>NUCLEOTIDE SEQUENCE [LARGE SCALE GENOMIC DNA]</scope>
    <source>
        <strain evidence="10 11">CECT 8625</strain>
    </source>
</reference>
<dbReference type="NCBIfam" id="TIGR01730">
    <property type="entry name" value="RND_mfp"/>
    <property type="match status" value="1"/>
</dbReference>
<dbReference type="Pfam" id="PF25944">
    <property type="entry name" value="Beta-barrel_RND"/>
    <property type="match status" value="1"/>
</dbReference>
<evidence type="ECO:0000259" key="6">
    <source>
        <dbReference type="Pfam" id="PF25876"/>
    </source>
</evidence>
<feature type="domain" description="Multidrug resistance protein MdtA-like C-terminal permuted SH3" evidence="9">
    <location>
        <begin position="298"/>
        <end position="359"/>
    </location>
</feature>
<dbReference type="FunFam" id="2.40.420.20:FF:000001">
    <property type="entry name" value="Efflux RND transporter periplasmic adaptor subunit"/>
    <property type="match status" value="1"/>
</dbReference>
<feature type="region of interest" description="Disordered" evidence="4">
    <location>
        <begin position="361"/>
        <end position="424"/>
    </location>
</feature>
<comment type="subcellular location">
    <subcellularLocation>
        <location evidence="1">Cell envelope</location>
    </subcellularLocation>
</comment>
<evidence type="ECO:0000256" key="2">
    <source>
        <dbReference type="ARBA" id="ARBA00009477"/>
    </source>
</evidence>
<dbReference type="SUPFAM" id="SSF111369">
    <property type="entry name" value="HlyD-like secretion proteins"/>
    <property type="match status" value="1"/>
</dbReference>
<dbReference type="GO" id="GO:0005886">
    <property type="term" value="C:plasma membrane"/>
    <property type="evidence" value="ECO:0007669"/>
    <property type="project" value="UniProtKB-SubCell"/>
</dbReference>
<dbReference type="GO" id="GO:0022857">
    <property type="term" value="F:transmembrane transporter activity"/>
    <property type="evidence" value="ECO:0007669"/>
    <property type="project" value="InterPro"/>
</dbReference>
<gene>
    <name evidence="10" type="primary">ttgA</name>
    <name evidence="10" type="ORF">ROJ8625_01475</name>
</gene>